<keyword evidence="4" id="KW-0539">Nucleus</keyword>
<dbReference type="Proteomes" id="UP000092583">
    <property type="component" value="Unassembled WGS sequence"/>
</dbReference>
<keyword evidence="3" id="KW-0963">Cytoplasm</keyword>
<dbReference type="EMBL" id="KI669466">
    <property type="protein sequence ID" value="OCF55495.1"/>
    <property type="molecule type" value="Genomic_DNA"/>
</dbReference>
<dbReference type="PANTHER" id="PTHR21399">
    <property type="entry name" value="CHLORIDE CONDUCTANCE REGULATORY PROTEIN ICLN"/>
    <property type="match status" value="1"/>
</dbReference>
<proteinExistence type="predicted"/>
<evidence type="ECO:0000256" key="2">
    <source>
        <dbReference type="ARBA" id="ARBA00004496"/>
    </source>
</evidence>
<reference evidence="7" key="2">
    <citation type="submission" date="2013-12" db="EMBL/GenBank/DDBJ databases">
        <title>Evolution of pathogenesis and genome organization in the Tremellales.</title>
        <authorList>
            <person name="Cuomo C."/>
            <person name="Litvintseva A."/>
            <person name="Heitman J."/>
            <person name="Chen Y."/>
            <person name="Sun S."/>
            <person name="Springer D."/>
            <person name="Dromer F."/>
            <person name="Young S."/>
            <person name="Zeng Q."/>
            <person name="Chapman S."/>
            <person name="Gujja S."/>
            <person name="Saif S."/>
            <person name="Birren B."/>
        </authorList>
    </citation>
    <scope>NUCLEOTIDE SEQUENCE [LARGE SCALE GENOMIC DNA]</scope>
    <source>
        <strain evidence="7">CBS 10435</strain>
    </source>
</reference>
<feature type="region of interest" description="Disordered" evidence="5">
    <location>
        <begin position="202"/>
        <end position="247"/>
    </location>
</feature>
<name>A0A1B9IIY2_9TREE</name>
<keyword evidence="7" id="KW-1185">Reference proteome</keyword>
<feature type="region of interest" description="Disordered" evidence="5">
    <location>
        <begin position="287"/>
        <end position="311"/>
    </location>
</feature>
<dbReference type="InterPro" id="IPR039924">
    <property type="entry name" value="ICln/Lot5/Saf5"/>
</dbReference>
<gene>
    <name evidence="6" type="ORF">L486_06979</name>
</gene>
<reference evidence="6 7" key="1">
    <citation type="submission" date="2013-07" db="EMBL/GenBank/DDBJ databases">
        <title>The Genome Sequence of Kwoniella mangroviensis CBS10435.</title>
        <authorList>
            <consortium name="The Broad Institute Genome Sequencing Platform"/>
            <person name="Cuomo C."/>
            <person name="Litvintseva A."/>
            <person name="Chen Y."/>
            <person name="Heitman J."/>
            <person name="Sun S."/>
            <person name="Springer D."/>
            <person name="Dromer F."/>
            <person name="Young S.K."/>
            <person name="Zeng Q."/>
            <person name="Gargeya S."/>
            <person name="Fitzgerald M."/>
            <person name="Abouelleil A."/>
            <person name="Alvarado L."/>
            <person name="Berlin A.M."/>
            <person name="Chapman S.B."/>
            <person name="Dewar J."/>
            <person name="Goldberg J."/>
            <person name="Griggs A."/>
            <person name="Gujja S."/>
            <person name="Hansen M."/>
            <person name="Howarth C."/>
            <person name="Imamovic A."/>
            <person name="Larimer J."/>
            <person name="McCowan C."/>
            <person name="Murphy C."/>
            <person name="Pearson M."/>
            <person name="Priest M."/>
            <person name="Roberts A."/>
            <person name="Saif S."/>
            <person name="Shea T."/>
            <person name="Sykes S."/>
            <person name="Wortman J."/>
            <person name="Nusbaum C."/>
            <person name="Birren B."/>
        </authorList>
    </citation>
    <scope>NUCLEOTIDE SEQUENCE [LARGE SCALE GENOMIC DNA]</scope>
    <source>
        <strain evidence="6 7">CBS 10435</strain>
    </source>
</reference>
<feature type="region of interest" description="Disordered" evidence="5">
    <location>
        <begin position="119"/>
        <end position="162"/>
    </location>
</feature>
<feature type="compositionally biased region" description="Acidic residues" evidence="5">
    <location>
        <begin position="144"/>
        <end position="162"/>
    </location>
</feature>
<dbReference type="Gene3D" id="2.30.29.30">
    <property type="entry name" value="Pleckstrin-homology domain (PH domain)/Phosphotyrosine-binding domain (PTB)"/>
    <property type="match status" value="1"/>
</dbReference>
<organism evidence="6 7">
    <name type="scientific">Kwoniella mangroviensis CBS 10435</name>
    <dbReference type="NCBI Taxonomy" id="1331196"/>
    <lineage>
        <taxon>Eukaryota</taxon>
        <taxon>Fungi</taxon>
        <taxon>Dikarya</taxon>
        <taxon>Basidiomycota</taxon>
        <taxon>Agaricomycotina</taxon>
        <taxon>Tremellomycetes</taxon>
        <taxon>Tremellales</taxon>
        <taxon>Cryptococcaceae</taxon>
        <taxon>Kwoniella</taxon>
    </lineage>
</organism>
<dbReference type="GO" id="GO:0000387">
    <property type="term" value="P:spliceosomal snRNP assembly"/>
    <property type="evidence" value="ECO:0007669"/>
    <property type="project" value="TreeGrafter"/>
</dbReference>
<evidence type="ECO:0000313" key="7">
    <source>
        <dbReference type="Proteomes" id="UP000092583"/>
    </source>
</evidence>
<dbReference type="OrthoDB" id="2564660at2759"/>
<protein>
    <submittedName>
        <fullName evidence="6">Chloride channel, nucleotide-sensitive, 1A</fullName>
    </submittedName>
</protein>
<dbReference type="GO" id="GO:0005829">
    <property type="term" value="C:cytosol"/>
    <property type="evidence" value="ECO:0007669"/>
    <property type="project" value="TreeGrafter"/>
</dbReference>
<sequence length="311" mass="34251">MLSPITAPPISITPEEHTRITSSTPSSFVDIPPILRWYDEEVEVLLSSRNGGWEGWGEGKVKGKLWVNEISVAFIPSDPNITPGFNLPFPSLTLHALTPQSPELPAHLYCQVDESDAPAAAAAAAGPSQPLGQQNGNGDAHMDQEEEDEDDAEGYEGGEEEEFTEMREIRIFLNQSKLESLFQALSFCSALHDSLLPNGEPSSFFGFGGDDDDEDEDEAEGDEGQWEDADESAGADGSGRVIYFPTTTKNDAKLKTTAKAKAKKETKDEEVGQVVDQMERFLNLVDWGNVEKPKGWDDDDGEEEEERRKKR</sequence>
<dbReference type="Pfam" id="PF03517">
    <property type="entry name" value="Voldacs"/>
    <property type="match status" value="1"/>
</dbReference>
<dbReference type="GO" id="GO:0045292">
    <property type="term" value="P:mRNA cis splicing, via spliceosome"/>
    <property type="evidence" value="ECO:0007669"/>
    <property type="project" value="TreeGrafter"/>
</dbReference>
<dbReference type="AlphaFoldDB" id="A0A1B9IIY2"/>
<comment type="subcellular location">
    <subcellularLocation>
        <location evidence="2">Cytoplasm</location>
    </subcellularLocation>
    <subcellularLocation>
        <location evidence="1">Nucleus</location>
    </subcellularLocation>
</comment>
<dbReference type="GO" id="GO:0005681">
    <property type="term" value="C:spliceosomal complex"/>
    <property type="evidence" value="ECO:0007669"/>
    <property type="project" value="TreeGrafter"/>
</dbReference>
<feature type="compositionally biased region" description="Acidic residues" evidence="5">
    <location>
        <begin position="209"/>
        <end position="233"/>
    </location>
</feature>
<evidence type="ECO:0000313" key="6">
    <source>
        <dbReference type="EMBL" id="OCF55495.1"/>
    </source>
</evidence>
<dbReference type="InterPro" id="IPR011993">
    <property type="entry name" value="PH-like_dom_sf"/>
</dbReference>
<dbReference type="STRING" id="1331196.A0A1B9IIY2"/>
<accession>A0A1B9IIY2</accession>
<evidence type="ECO:0000256" key="5">
    <source>
        <dbReference type="SAM" id="MobiDB-lite"/>
    </source>
</evidence>
<evidence type="ECO:0000256" key="3">
    <source>
        <dbReference type="ARBA" id="ARBA00022490"/>
    </source>
</evidence>
<evidence type="ECO:0000256" key="1">
    <source>
        <dbReference type="ARBA" id="ARBA00004123"/>
    </source>
</evidence>
<evidence type="ECO:0000256" key="4">
    <source>
        <dbReference type="ARBA" id="ARBA00023242"/>
    </source>
</evidence>
<dbReference type="GO" id="GO:0034715">
    <property type="term" value="C:pICln-Sm protein complex"/>
    <property type="evidence" value="ECO:0007669"/>
    <property type="project" value="TreeGrafter"/>
</dbReference>
<dbReference type="PANTHER" id="PTHR21399:SF0">
    <property type="entry name" value="METHYLOSOME SUBUNIT PICLN"/>
    <property type="match status" value="1"/>
</dbReference>